<name>A0A9W9MAE3_9EURO</name>
<keyword evidence="2" id="KW-0479">Metal-binding</keyword>
<keyword evidence="4" id="KW-0560">Oxidoreductase</keyword>
<comment type="caution">
    <text evidence="11">The sequence shown here is derived from an EMBL/GenBank/DDBJ whole genome shotgun (WGS) entry which is preliminary data.</text>
</comment>
<dbReference type="PANTHER" id="PTHR11709">
    <property type="entry name" value="MULTI-COPPER OXIDASE"/>
    <property type="match status" value="1"/>
</dbReference>
<dbReference type="FunFam" id="2.60.40.420:FF:000021">
    <property type="entry name" value="Extracellular dihydrogeodin oxidase/laccase"/>
    <property type="match status" value="1"/>
</dbReference>
<keyword evidence="12" id="KW-1185">Reference proteome</keyword>
<dbReference type="CDD" id="cd13901">
    <property type="entry name" value="CuRO_3_MaLCC_like"/>
    <property type="match status" value="1"/>
</dbReference>
<evidence type="ECO:0000256" key="6">
    <source>
        <dbReference type="ARBA" id="ARBA00023180"/>
    </source>
</evidence>
<dbReference type="GO" id="GO:0016491">
    <property type="term" value="F:oxidoreductase activity"/>
    <property type="evidence" value="ECO:0007669"/>
    <property type="project" value="UniProtKB-KW"/>
</dbReference>
<evidence type="ECO:0000256" key="2">
    <source>
        <dbReference type="ARBA" id="ARBA00022723"/>
    </source>
</evidence>
<dbReference type="EMBL" id="JAPQKR010000015">
    <property type="protein sequence ID" value="KAJ5195205.1"/>
    <property type="molecule type" value="Genomic_DNA"/>
</dbReference>
<comment type="similarity">
    <text evidence="1">Belongs to the multicopper oxidase family.</text>
</comment>
<organism evidence="11 12">
    <name type="scientific">Penicillium cinerascens</name>
    <dbReference type="NCBI Taxonomy" id="70096"/>
    <lineage>
        <taxon>Eukaryota</taxon>
        <taxon>Fungi</taxon>
        <taxon>Dikarya</taxon>
        <taxon>Ascomycota</taxon>
        <taxon>Pezizomycotina</taxon>
        <taxon>Eurotiomycetes</taxon>
        <taxon>Eurotiomycetidae</taxon>
        <taxon>Eurotiales</taxon>
        <taxon>Aspergillaceae</taxon>
        <taxon>Penicillium</taxon>
    </lineage>
</organism>
<keyword evidence="6" id="KW-0325">Glycoprotein</keyword>
<evidence type="ECO:0000259" key="8">
    <source>
        <dbReference type="Pfam" id="PF00394"/>
    </source>
</evidence>
<proteinExistence type="inferred from homology"/>
<reference evidence="11" key="2">
    <citation type="journal article" date="2023" name="IMA Fungus">
        <title>Comparative genomic study of the Penicillium genus elucidates a diverse pangenome and 15 lateral gene transfer events.</title>
        <authorList>
            <person name="Petersen C."/>
            <person name="Sorensen T."/>
            <person name="Nielsen M.R."/>
            <person name="Sondergaard T.E."/>
            <person name="Sorensen J.L."/>
            <person name="Fitzpatrick D.A."/>
            <person name="Frisvad J.C."/>
            <person name="Nielsen K.L."/>
        </authorList>
    </citation>
    <scope>NUCLEOTIDE SEQUENCE</scope>
    <source>
        <strain evidence="11">IBT 15544</strain>
    </source>
</reference>
<evidence type="ECO:0000313" key="11">
    <source>
        <dbReference type="EMBL" id="KAJ5195205.1"/>
    </source>
</evidence>
<sequence length="585" mass="65023">MKLQNLAFLVQALSTGTVYAQIPSGMPTGLLPSLVTRTQNTSAASPSTTACPGNTPNNRAAWCNYSIDTDYENVVPDTGETREYWFDVDEVTIAPDGYPRPVMAVNGTIPGPTLFANWGDNVVVHVTNHLEQARNGSSIHWHGMRQNYTNQNDGVVSITQCPLTPGQTMTYRWRAVQYGSSWYHSHIGLQAWEGVFGGIVINGPATANYDIDKGSLFLNDWTHATVDQWFDFERNSKHGPITLDNGLINGTNVLGTGADTTRGSRFTMKVDQGTSYRLRLVNAAIDTHWSFMIDNHNLTVIAMDLVPIKPFTTNIVYIGMGQRYDIIVEANQASVAENFWIRAVPGSGCSSNYQDSNILGIMYYGSAPQGANTVGYTPDQDCPDMPMTDLVPYLAKDVAAPVWDKSENVTISAATGIFRWELNSTSMKVLWENPTLKQVYNNQMNFTNSSGVIELPFKDEWIYLMINTARAITHPIHLHGHDFSILAQGINPWNGSMVTKNPPRRDTAMLPSNGYLLLAWQTNNPGAWLMHCHIGWHIEEGFALQFIERYDDIKPMIDYTELQNVCGPWDAYDKSANVVQDDSGV</sequence>
<dbReference type="OrthoDB" id="2121828at2759"/>
<evidence type="ECO:0000313" key="12">
    <source>
        <dbReference type="Proteomes" id="UP001150904"/>
    </source>
</evidence>
<evidence type="ECO:0000256" key="5">
    <source>
        <dbReference type="ARBA" id="ARBA00023008"/>
    </source>
</evidence>
<keyword evidence="5" id="KW-0186">Copper</keyword>
<dbReference type="Proteomes" id="UP001150904">
    <property type="component" value="Unassembled WGS sequence"/>
</dbReference>
<evidence type="ECO:0000256" key="3">
    <source>
        <dbReference type="ARBA" id="ARBA00022737"/>
    </source>
</evidence>
<dbReference type="FunFam" id="2.60.40.420:FF:000038">
    <property type="entry name" value="Extracellular dihydrogeodin oxidase/laccase"/>
    <property type="match status" value="1"/>
</dbReference>
<evidence type="ECO:0000256" key="4">
    <source>
        <dbReference type="ARBA" id="ARBA00023002"/>
    </source>
</evidence>
<dbReference type="CDD" id="cd13880">
    <property type="entry name" value="CuRO_2_MaLCC_like"/>
    <property type="match status" value="1"/>
</dbReference>
<dbReference type="InterPro" id="IPR008972">
    <property type="entry name" value="Cupredoxin"/>
</dbReference>
<dbReference type="GeneID" id="83183006"/>
<dbReference type="InterPro" id="IPR011707">
    <property type="entry name" value="Cu-oxidase-like_N"/>
</dbReference>
<dbReference type="Pfam" id="PF07731">
    <property type="entry name" value="Cu-oxidase_2"/>
    <property type="match status" value="1"/>
</dbReference>
<reference evidence="11" key="1">
    <citation type="submission" date="2022-12" db="EMBL/GenBank/DDBJ databases">
        <authorList>
            <person name="Petersen C."/>
        </authorList>
    </citation>
    <scope>NUCLEOTIDE SEQUENCE</scope>
    <source>
        <strain evidence="11">IBT 15544</strain>
    </source>
</reference>
<dbReference type="Gene3D" id="2.60.40.420">
    <property type="entry name" value="Cupredoxins - blue copper proteins"/>
    <property type="match status" value="3"/>
</dbReference>
<dbReference type="AlphaFoldDB" id="A0A9W9MAE3"/>
<dbReference type="RefSeq" id="XP_058305693.1">
    <property type="nucleotide sequence ID" value="XM_058455705.1"/>
</dbReference>
<feature type="domain" description="Plastocyanin-like" evidence="10">
    <location>
        <begin position="88"/>
        <end position="204"/>
    </location>
</feature>
<dbReference type="CDD" id="cd13854">
    <property type="entry name" value="CuRO_1_MaLCC_like"/>
    <property type="match status" value="1"/>
</dbReference>
<dbReference type="InterPro" id="IPR045087">
    <property type="entry name" value="Cu-oxidase_fam"/>
</dbReference>
<accession>A0A9W9MAE3</accession>
<evidence type="ECO:0000259" key="10">
    <source>
        <dbReference type="Pfam" id="PF07732"/>
    </source>
</evidence>
<evidence type="ECO:0000256" key="7">
    <source>
        <dbReference type="SAM" id="SignalP"/>
    </source>
</evidence>
<evidence type="ECO:0000256" key="1">
    <source>
        <dbReference type="ARBA" id="ARBA00010609"/>
    </source>
</evidence>
<dbReference type="GO" id="GO:0005507">
    <property type="term" value="F:copper ion binding"/>
    <property type="evidence" value="ECO:0007669"/>
    <property type="project" value="InterPro"/>
</dbReference>
<evidence type="ECO:0000259" key="9">
    <source>
        <dbReference type="Pfam" id="PF07731"/>
    </source>
</evidence>
<feature type="signal peptide" evidence="7">
    <location>
        <begin position="1"/>
        <end position="20"/>
    </location>
</feature>
<keyword evidence="3" id="KW-0677">Repeat</keyword>
<feature type="domain" description="Plastocyanin-like" evidence="8">
    <location>
        <begin position="216"/>
        <end position="365"/>
    </location>
</feature>
<dbReference type="PANTHER" id="PTHR11709:SF502">
    <property type="entry name" value="MULTICOPPER OXIDASE"/>
    <property type="match status" value="1"/>
</dbReference>
<dbReference type="InterPro" id="IPR011706">
    <property type="entry name" value="Cu-oxidase_C"/>
</dbReference>
<dbReference type="Pfam" id="PF07732">
    <property type="entry name" value="Cu-oxidase_3"/>
    <property type="match status" value="1"/>
</dbReference>
<dbReference type="SUPFAM" id="SSF49503">
    <property type="entry name" value="Cupredoxins"/>
    <property type="match status" value="3"/>
</dbReference>
<protein>
    <submittedName>
        <fullName evidence="11">Uncharacterized protein</fullName>
    </submittedName>
</protein>
<keyword evidence="7" id="KW-0732">Signal</keyword>
<feature type="chain" id="PRO_5040942181" evidence="7">
    <location>
        <begin position="21"/>
        <end position="585"/>
    </location>
</feature>
<feature type="domain" description="Plastocyanin-like" evidence="9">
    <location>
        <begin position="435"/>
        <end position="549"/>
    </location>
</feature>
<dbReference type="Pfam" id="PF00394">
    <property type="entry name" value="Cu-oxidase"/>
    <property type="match status" value="1"/>
</dbReference>
<dbReference type="InterPro" id="IPR001117">
    <property type="entry name" value="Cu-oxidase_2nd"/>
</dbReference>
<gene>
    <name evidence="11" type="ORF">N7498_008643</name>
</gene>